<name>A0ABN2KWU4_9MICC</name>
<feature type="transmembrane region" description="Helical" evidence="2">
    <location>
        <begin position="337"/>
        <end position="356"/>
    </location>
</feature>
<dbReference type="Proteomes" id="UP001501204">
    <property type="component" value="Unassembled WGS sequence"/>
</dbReference>
<evidence type="ECO:0000256" key="2">
    <source>
        <dbReference type="SAM" id="Phobius"/>
    </source>
</evidence>
<sequence length="1066" mass="110562">MFLLARASMANRALIVLITLFVALFGVLSMRSMQQELIPSLEIPAISVVSAMPGASAEVVDEQVGRPLERALNIVEGLESSTSTSRSGLSNIQLGFEYGTDLDRARNQVERAISNVRTQLPDDVEPTAFAGSVADFPIVFLAVSSDEDLSPLAADLERLTVPDLQRIEGVRSAEVSGAPEQVVSILPDRADLARAGATPADIRTALEESGGLVPVGSVDDGATTLPVQAGSPLDSLEAVEGVPLPLPEDAPDGARPSTVGEVATVELAEQEQTSITRTNGEPTLALSVTKTPDGDTVGISRAVEEMIPELEEDLGNGAEITAVFDQAPYIEQSIEDLTVEGLLGLAFAVLVILVFLASLRSTLVTAISIPLSLLATFIGINALGYSLNLLTLAAITLSVGRVVDDSIVVIENIKRHYGTVDLRTDPANAKRRAILTAVREVAGAITASTLITVAVFVPIAFVGDVTGELFRPFALTTTIALLSSLVVSLTIVPVLAYWFLRDPRLARRTRGTPAGRPAPWAGSKGGTAAGSAVGTPPRLAQGYLPVLRGTQRHPWATLAVSVLVLGGTAALLPVLPTNLLGDTGQNTMTIEQDLPPGTALAVTSEQASRAEEVLDRTEGIEDVQVTMGPGGGFSAFLPGSGTNSATFSVTTDAAVDQEQLRRTVGERLDRLDGAGEFSVQGAQGFTSNDVEILVTATDQETLAEADDAVVRAVRELGSAGQVTSNLAATQPTVVVTVDRAAAAGRGLSEEQVTGALAGTVNPLPAGSIDLDADSVAVTIGEGLAVEDVEGLRALPVPAAGGTVRLDELAEVEEALTVETITSSNDQRTATVAVTPGGNDLGATSAEVRDALAGLALPQGASAELGGAATEQETTFRQLGLAVLAAIAIVYVVLVATFKSLVQPLILLVSIPFAATGAVLALLASGVPLGLASLVGVLMLVGIVVTNAVVLIDLINQYRGREHRMGLEEAIEKGATRRLRPIVMTALATILAMTPMALGVTGQGSFISQPLAVVVIGGLISSTLLTLVLVPVLYRLVEARKEERHRRREERITALAGAGTGRPARGT</sequence>
<dbReference type="PANTHER" id="PTHR32063">
    <property type="match status" value="1"/>
</dbReference>
<feature type="transmembrane region" description="Helical" evidence="2">
    <location>
        <begin position="473"/>
        <end position="500"/>
    </location>
</feature>
<proteinExistence type="predicted"/>
<feature type="compositionally biased region" description="Low complexity" evidence="1">
    <location>
        <begin position="1052"/>
        <end position="1066"/>
    </location>
</feature>
<dbReference type="PANTHER" id="PTHR32063:SF0">
    <property type="entry name" value="SWARMING MOTILITY PROTEIN SWRC"/>
    <property type="match status" value="1"/>
</dbReference>
<dbReference type="InterPro" id="IPR001036">
    <property type="entry name" value="Acrflvin-R"/>
</dbReference>
<evidence type="ECO:0000313" key="3">
    <source>
        <dbReference type="EMBL" id="GAA1767270.1"/>
    </source>
</evidence>
<feature type="transmembrane region" description="Helical" evidence="2">
    <location>
        <begin position="904"/>
        <end position="924"/>
    </location>
</feature>
<feature type="transmembrane region" description="Helical" evidence="2">
    <location>
        <begin position="930"/>
        <end position="954"/>
    </location>
</feature>
<dbReference type="SUPFAM" id="SSF82714">
    <property type="entry name" value="Multidrug efflux transporter AcrB TolC docking domain, DN and DC subdomains"/>
    <property type="match status" value="2"/>
</dbReference>
<keyword evidence="2" id="KW-0812">Transmembrane</keyword>
<dbReference type="Gene3D" id="3.30.2090.10">
    <property type="entry name" value="Multidrug efflux transporter AcrB TolC docking domain, DN and DC subdomains"/>
    <property type="match status" value="2"/>
</dbReference>
<feature type="transmembrane region" description="Helical" evidence="2">
    <location>
        <begin position="363"/>
        <end position="383"/>
    </location>
</feature>
<reference evidence="3 4" key="1">
    <citation type="journal article" date="2019" name="Int. J. Syst. Evol. Microbiol.">
        <title>The Global Catalogue of Microorganisms (GCM) 10K type strain sequencing project: providing services to taxonomists for standard genome sequencing and annotation.</title>
        <authorList>
            <consortium name="The Broad Institute Genomics Platform"/>
            <consortium name="The Broad Institute Genome Sequencing Center for Infectious Disease"/>
            <person name="Wu L."/>
            <person name="Ma J."/>
        </authorList>
    </citation>
    <scope>NUCLEOTIDE SEQUENCE [LARGE SCALE GENOMIC DNA]</scope>
    <source>
        <strain evidence="3 4">JCM 14735</strain>
    </source>
</reference>
<keyword evidence="4" id="KW-1185">Reference proteome</keyword>
<dbReference type="Gene3D" id="1.20.1640.10">
    <property type="entry name" value="Multidrug efflux transporter AcrB transmembrane domain"/>
    <property type="match status" value="2"/>
</dbReference>
<evidence type="ECO:0000256" key="1">
    <source>
        <dbReference type="SAM" id="MobiDB-lite"/>
    </source>
</evidence>
<accession>A0ABN2KWU4</accession>
<dbReference type="PRINTS" id="PR00702">
    <property type="entry name" value="ACRIFLAVINRP"/>
</dbReference>
<dbReference type="Gene3D" id="3.30.70.1430">
    <property type="entry name" value="Multidrug efflux transporter AcrB pore domain"/>
    <property type="match status" value="2"/>
</dbReference>
<dbReference type="InterPro" id="IPR027463">
    <property type="entry name" value="AcrB_DN_DC_subdom"/>
</dbReference>
<gene>
    <name evidence="3" type="ORF">GCM10009767_27170</name>
</gene>
<dbReference type="SUPFAM" id="SSF82693">
    <property type="entry name" value="Multidrug efflux transporter AcrB pore domain, PN1, PN2, PC1 and PC2 subdomains"/>
    <property type="match status" value="2"/>
</dbReference>
<dbReference type="SUPFAM" id="SSF82866">
    <property type="entry name" value="Multidrug efflux transporter AcrB transmembrane domain"/>
    <property type="match status" value="2"/>
</dbReference>
<comment type="caution">
    <text evidence="3">The sequence shown here is derived from an EMBL/GenBank/DDBJ whole genome shotgun (WGS) entry which is preliminary data.</text>
</comment>
<feature type="transmembrane region" description="Helical" evidence="2">
    <location>
        <begin position="441"/>
        <end position="461"/>
    </location>
</feature>
<dbReference type="Gene3D" id="3.30.70.1320">
    <property type="entry name" value="Multidrug efflux transporter AcrB pore domain like"/>
    <property type="match status" value="1"/>
</dbReference>
<keyword evidence="2" id="KW-1133">Transmembrane helix</keyword>
<feature type="region of interest" description="Disordered" evidence="1">
    <location>
        <begin position="510"/>
        <end position="532"/>
    </location>
</feature>
<feature type="transmembrane region" description="Helical" evidence="2">
    <location>
        <begin position="1011"/>
        <end position="1036"/>
    </location>
</feature>
<organism evidence="3 4">
    <name type="scientific">Kocuria aegyptia</name>
    <dbReference type="NCBI Taxonomy" id="330943"/>
    <lineage>
        <taxon>Bacteria</taxon>
        <taxon>Bacillati</taxon>
        <taxon>Actinomycetota</taxon>
        <taxon>Actinomycetes</taxon>
        <taxon>Micrococcales</taxon>
        <taxon>Micrococcaceae</taxon>
        <taxon>Kocuria</taxon>
    </lineage>
</organism>
<feature type="region of interest" description="Disordered" evidence="1">
    <location>
        <begin position="1046"/>
        <end position="1066"/>
    </location>
</feature>
<keyword evidence="2" id="KW-0472">Membrane</keyword>
<dbReference type="EMBL" id="BAAAOA010000032">
    <property type="protein sequence ID" value="GAA1767270.1"/>
    <property type="molecule type" value="Genomic_DNA"/>
</dbReference>
<evidence type="ECO:0000313" key="4">
    <source>
        <dbReference type="Proteomes" id="UP001501204"/>
    </source>
</evidence>
<feature type="transmembrane region" description="Helical" evidence="2">
    <location>
        <begin position="981"/>
        <end position="999"/>
    </location>
</feature>
<dbReference type="RefSeq" id="WP_344123360.1">
    <property type="nucleotide sequence ID" value="NZ_BAAAOA010000032.1"/>
</dbReference>
<dbReference type="Gene3D" id="3.30.70.1440">
    <property type="entry name" value="Multidrug efflux transporter AcrB pore domain"/>
    <property type="match status" value="1"/>
</dbReference>
<dbReference type="Pfam" id="PF00873">
    <property type="entry name" value="ACR_tran"/>
    <property type="match status" value="1"/>
</dbReference>
<feature type="transmembrane region" description="Helical" evidence="2">
    <location>
        <begin position="878"/>
        <end position="897"/>
    </location>
</feature>
<protein>
    <submittedName>
        <fullName evidence="3">Efflux RND transporter permease subunit</fullName>
    </submittedName>
</protein>
<feature type="transmembrane region" description="Helical" evidence="2">
    <location>
        <begin position="555"/>
        <end position="575"/>
    </location>
</feature>